<protein>
    <submittedName>
        <fullName evidence="1">Uncharacterized protein</fullName>
    </submittedName>
</protein>
<evidence type="ECO:0000313" key="2">
    <source>
        <dbReference type="Proteomes" id="UP001234989"/>
    </source>
</evidence>
<organism evidence="1 2">
    <name type="scientific">Solanum verrucosum</name>
    <dbReference type="NCBI Taxonomy" id="315347"/>
    <lineage>
        <taxon>Eukaryota</taxon>
        <taxon>Viridiplantae</taxon>
        <taxon>Streptophyta</taxon>
        <taxon>Embryophyta</taxon>
        <taxon>Tracheophyta</taxon>
        <taxon>Spermatophyta</taxon>
        <taxon>Magnoliopsida</taxon>
        <taxon>eudicotyledons</taxon>
        <taxon>Gunneridae</taxon>
        <taxon>Pentapetalae</taxon>
        <taxon>asterids</taxon>
        <taxon>lamiids</taxon>
        <taxon>Solanales</taxon>
        <taxon>Solanaceae</taxon>
        <taxon>Solanoideae</taxon>
        <taxon>Solaneae</taxon>
        <taxon>Solanum</taxon>
    </lineage>
</organism>
<dbReference type="Proteomes" id="UP001234989">
    <property type="component" value="Chromosome 11"/>
</dbReference>
<dbReference type="EMBL" id="CP133622">
    <property type="protein sequence ID" value="WMV53253.1"/>
    <property type="molecule type" value="Genomic_DNA"/>
</dbReference>
<accession>A0AAF0ZXE8</accession>
<keyword evidence="2" id="KW-1185">Reference proteome</keyword>
<proteinExistence type="predicted"/>
<sequence>MSYQAFWNIKFVLAKTTGNLQDINHWPTFCYKVEKLRPYQRWKQVIWSFPPVGYLHESGTDGIGGIVRDSLGNLIMTFSISVNCYNSNMAESLAAEFGVKWCYPVAESEF</sequence>
<evidence type="ECO:0000313" key="1">
    <source>
        <dbReference type="EMBL" id="WMV53253.1"/>
    </source>
</evidence>
<gene>
    <name evidence="1" type="ORF">MTR67_046638</name>
</gene>
<name>A0AAF0ZXE8_SOLVR</name>
<reference evidence="1" key="1">
    <citation type="submission" date="2023-08" db="EMBL/GenBank/DDBJ databases">
        <title>A de novo genome assembly of Solanum verrucosum Schlechtendal, a Mexican diploid species geographically isolated from the other diploid A-genome species in potato relatives.</title>
        <authorList>
            <person name="Hosaka K."/>
        </authorList>
    </citation>
    <scope>NUCLEOTIDE SEQUENCE</scope>
    <source>
        <tissue evidence="1">Young leaves</tissue>
    </source>
</reference>
<dbReference type="AlphaFoldDB" id="A0AAF0ZXE8"/>